<dbReference type="SMART" id="SM00740">
    <property type="entry name" value="PASTA"/>
    <property type="match status" value="2"/>
</dbReference>
<dbReference type="Gene3D" id="3.30.70.2110">
    <property type="match status" value="1"/>
</dbReference>
<dbReference type="GO" id="GO:0008658">
    <property type="term" value="F:penicillin binding"/>
    <property type="evidence" value="ECO:0007669"/>
    <property type="project" value="InterPro"/>
</dbReference>
<dbReference type="InterPro" id="IPR036138">
    <property type="entry name" value="PBP_dimer_sf"/>
</dbReference>
<dbReference type="GO" id="GO:0051301">
    <property type="term" value="P:cell division"/>
    <property type="evidence" value="ECO:0007669"/>
    <property type="project" value="UniProtKB-KW"/>
</dbReference>
<evidence type="ECO:0000256" key="12">
    <source>
        <dbReference type="ARBA" id="ARBA00023306"/>
    </source>
</evidence>
<dbReference type="PROSITE" id="PS51178">
    <property type="entry name" value="PASTA"/>
    <property type="match status" value="2"/>
</dbReference>
<dbReference type="PANTHER" id="PTHR30627:SF26">
    <property type="entry name" value="PENICILLIN-BINDING PROTEIN 2B"/>
    <property type="match status" value="1"/>
</dbReference>
<dbReference type="Proteomes" id="UP000510886">
    <property type="component" value="Chromosome"/>
</dbReference>
<dbReference type="InterPro" id="IPR005543">
    <property type="entry name" value="PASTA_dom"/>
</dbReference>
<dbReference type="PANTHER" id="PTHR30627">
    <property type="entry name" value="PEPTIDOGLYCAN D,D-TRANSPEPTIDASE"/>
    <property type="match status" value="1"/>
</dbReference>
<dbReference type="InterPro" id="IPR050515">
    <property type="entry name" value="Beta-lactam/transpept"/>
</dbReference>
<comment type="function">
    <text evidence="14">A transpeptidase that forms peptide cross-links between adjacent glycan strands in cell wall peptidoglycan (PG). Part of the divisome machinery that synthesizes the septal cross wall. Beta-lactams inactivate the PBPs by acylating an essential serine residue in the active site of these proteins.</text>
</comment>
<evidence type="ECO:0000256" key="3">
    <source>
        <dbReference type="ARBA" id="ARBA00022475"/>
    </source>
</evidence>
<evidence type="ECO:0000313" key="16">
    <source>
        <dbReference type="EMBL" id="QLL78824.1"/>
    </source>
</evidence>
<dbReference type="Pfam" id="PF00905">
    <property type="entry name" value="Transpeptidase"/>
    <property type="match status" value="1"/>
</dbReference>
<evidence type="ECO:0000256" key="5">
    <source>
        <dbReference type="ARBA" id="ARBA00022692"/>
    </source>
</evidence>
<evidence type="ECO:0000256" key="13">
    <source>
        <dbReference type="ARBA" id="ARBA00023316"/>
    </source>
</evidence>
<comment type="subcellular location">
    <subcellularLocation>
        <location evidence="1">Cell membrane</location>
        <topology evidence="1">Single-pass membrane protein</topology>
    </subcellularLocation>
</comment>
<protein>
    <submittedName>
        <fullName evidence="16">PASTA domain-containing protein</fullName>
    </submittedName>
</protein>
<proteinExistence type="inferred from homology"/>
<reference evidence="16 17" key="1">
    <citation type="submission" date="2020-01" db="EMBL/GenBank/DDBJ databases">
        <title>Complete and circular genome sequences of six lactobacillus isolates from horses.</title>
        <authorList>
            <person name="Hassan H.M."/>
        </authorList>
    </citation>
    <scope>NUCLEOTIDE SEQUENCE [LARGE SCALE GENOMIC DNA]</scope>
    <source>
        <strain evidence="16 17">1A</strain>
    </source>
</reference>
<evidence type="ECO:0000313" key="17">
    <source>
        <dbReference type="Proteomes" id="UP000510886"/>
    </source>
</evidence>
<evidence type="ECO:0000256" key="4">
    <source>
        <dbReference type="ARBA" id="ARBA00022618"/>
    </source>
</evidence>
<keyword evidence="13" id="KW-0961">Cell wall biogenesis/degradation</keyword>
<keyword evidence="12" id="KW-0131">Cell cycle</keyword>
<keyword evidence="3" id="KW-1003">Cell membrane</keyword>
<dbReference type="FunFam" id="3.40.710.10:FF:000095">
    <property type="entry name" value="Penicillin-binding protein 2x"/>
    <property type="match status" value="1"/>
</dbReference>
<dbReference type="SUPFAM" id="SSF56601">
    <property type="entry name" value="beta-lactamase/transpeptidase-like"/>
    <property type="match status" value="1"/>
</dbReference>
<dbReference type="GO" id="GO:0046677">
    <property type="term" value="P:response to antibiotic"/>
    <property type="evidence" value="ECO:0007669"/>
    <property type="project" value="UniProtKB-KW"/>
</dbReference>
<evidence type="ECO:0000256" key="1">
    <source>
        <dbReference type="ARBA" id="ARBA00004162"/>
    </source>
</evidence>
<dbReference type="InterPro" id="IPR012338">
    <property type="entry name" value="Beta-lactam/transpept-like"/>
</dbReference>
<dbReference type="InterPro" id="IPR001460">
    <property type="entry name" value="PCN-bd_Tpept"/>
</dbReference>
<feature type="domain" description="PASTA" evidence="15">
    <location>
        <begin position="604"/>
        <end position="659"/>
    </location>
</feature>
<evidence type="ECO:0000256" key="9">
    <source>
        <dbReference type="ARBA" id="ARBA00022989"/>
    </source>
</evidence>
<evidence type="ECO:0000259" key="15">
    <source>
        <dbReference type="PROSITE" id="PS51178"/>
    </source>
</evidence>
<evidence type="ECO:0000256" key="11">
    <source>
        <dbReference type="ARBA" id="ARBA00023251"/>
    </source>
</evidence>
<dbReference type="InterPro" id="IPR005311">
    <property type="entry name" value="PBP_dimer"/>
</dbReference>
<dbReference type="SUPFAM" id="SSF56519">
    <property type="entry name" value="Penicillin binding protein dimerisation domain"/>
    <property type="match status" value="1"/>
</dbReference>
<dbReference type="GO" id="GO:0008360">
    <property type="term" value="P:regulation of cell shape"/>
    <property type="evidence" value="ECO:0007669"/>
    <property type="project" value="UniProtKB-KW"/>
</dbReference>
<keyword evidence="4" id="KW-0132">Cell division</keyword>
<dbReference type="AlphaFoldDB" id="A0A7H9EMA4"/>
<evidence type="ECO:0000256" key="7">
    <source>
        <dbReference type="ARBA" id="ARBA00022960"/>
    </source>
</evidence>
<keyword evidence="10" id="KW-0472">Membrane</keyword>
<organism evidence="16 17">
    <name type="scientific">Ligilactobacillus saerimneri</name>
    <dbReference type="NCBI Taxonomy" id="228229"/>
    <lineage>
        <taxon>Bacteria</taxon>
        <taxon>Bacillati</taxon>
        <taxon>Bacillota</taxon>
        <taxon>Bacilli</taxon>
        <taxon>Lactobacillales</taxon>
        <taxon>Lactobacillaceae</taxon>
        <taxon>Ligilactobacillus</taxon>
    </lineage>
</organism>
<dbReference type="KEGG" id="lsw:GTO87_05470"/>
<gene>
    <name evidence="16" type="ORF">GTO87_05470</name>
</gene>
<keyword evidence="9" id="KW-1133">Transmembrane helix</keyword>
<dbReference type="Pfam" id="PF03717">
    <property type="entry name" value="PBP_dimer"/>
    <property type="match status" value="1"/>
</dbReference>
<keyword evidence="7" id="KW-0133">Cell shape</keyword>
<dbReference type="Gene3D" id="3.90.1310.10">
    <property type="entry name" value="Penicillin-binding protein 2a (Domain 2)"/>
    <property type="match status" value="1"/>
</dbReference>
<dbReference type="Gene3D" id="3.30.10.20">
    <property type="match status" value="1"/>
</dbReference>
<evidence type="ECO:0000256" key="2">
    <source>
        <dbReference type="ARBA" id="ARBA00007171"/>
    </source>
</evidence>
<comment type="similarity">
    <text evidence="2">Belongs to the transpeptidase family.</text>
</comment>
<evidence type="ECO:0000256" key="8">
    <source>
        <dbReference type="ARBA" id="ARBA00022984"/>
    </source>
</evidence>
<keyword evidence="11" id="KW-0046">Antibiotic resistance</keyword>
<keyword evidence="8" id="KW-0573">Peptidoglycan synthesis</keyword>
<keyword evidence="6" id="KW-0677">Repeat</keyword>
<evidence type="ECO:0000256" key="10">
    <source>
        <dbReference type="ARBA" id="ARBA00023136"/>
    </source>
</evidence>
<sequence>MVQKLYAKETMIPAKRGTIYDAEDQPIAEDTTTYSVYIVLSKEAVNYGKKEYLPSSQKEKAAQVLSKNLSMSYTKVLRAINMGLNQHLYQVELGTAGKNISLETKKRIQAAKVPGIKFTAQQNRLYPNGIFASHLIGITKSKDGDLTGITGLEKQYNRLLKGENGVKKSSAAGQGLQGLKTAQKEKPAKNGDNIYTTINPQLQTYLETLMSKADETYHPENINAVLMDAKTGAIKAASQRPTYNAQTREGMDKMWRNTLLEDAYEPGSTMKAFTVAAAIDSGHFNPNEYYRSGTYSIDGSKITDWNPSGWGYISYAEAFFRSSNVGMAHLEEKMGSKTWLQYIEKFGFLKSTNSGLGDEAQGSIQYQYPIDSANTSYGQGINVTVLQMLQAYTAIANNGKMIKPRLIDKIVDPNTGKTVYQSHTTTVGKPIKASTAAKVRELMEGVVYEKNGTGKSYQIDGYKVAVKTGTAQIASTDGGYQRGGTNYIFSVAGIAPADNPRYILYVTVKKPKTFAGQNEGQMVASIFNPLMKQALDEDTSGYQATSIAMPDVKGKKVAQAQKQLLDKGLQVTVVGNGTKIKAQSVPAKSSLISGARVVLLTAGTKQMPDITGWSRSDVVALQDILGITIKTSGSGYVAKQSVKAGTNLAKVKQIEVKLK</sequence>
<name>A0A7H9EMA4_9LACO</name>
<evidence type="ECO:0000256" key="6">
    <source>
        <dbReference type="ARBA" id="ARBA00022737"/>
    </source>
</evidence>
<dbReference type="GO" id="GO:0009252">
    <property type="term" value="P:peptidoglycan biosynthetic process"/>
    <property type="evidence" value="ECO:0007669"/>
    <property type="project" value="UniProtKB-KW"/>
</dbReference>
<keyword evidence="5" id="KW-0812">Transmembrane</keyword>
<dbReference type="Gene3D" id="3.40.710.10">
    <property type="entry name" value="DD-peptidase/beta-lactamase superfamily"/>
    <property type="match status" value="1"/>
</dbReference>
<dbReference type="GO" id="GO:0005886">
    <property type="term" value="C:plasma membrane"/>
    <property type="evidence" value="ECO:0007669"/>
    <property type="project" value="UniProtKB-SubCell"/>
</dbReference>
<dbReference type="CDD" id="cd06576">
    <property type="entry name" value="PASTA_Pbp2x-like_1"/>
    <property type="match status" value="1"/>
</dbReference>
<dbReference type="CDD" id="cd06575">
    <property type="entry name" value="PASTA_Pbp2x-like_2"/>
    <property type="match status" value="1"/>
</dbReference>
<accession>A0A7H9EMA4</accession>
<dbReference type="Gene3D" id="2.20.70.70">
    <property type="match status" value="1"/>
</dbReference>
<dbReference type="GO" id="GO:0071555">
    <property type="term" value="P:cell wall organization"/>
    <property type="evidence" value="ECO:0007669"/>
    <property type="project" value="UniProtKB-KW"/>
</dbReference>
<evidence type="ECO:0000256" key="14">
    <source>
        <dbReference type="ARBA" id="ARBA00055980"/>
    </source>
</evidence>
<feature type="domain" description="PASTA" evidence="15">
    <location>
        <begin position="543"/>
        <end position="603"/>
    </location>
</feature>
<dbReference type="EMBL" id="CP047418">
    <property type="protein sequence ID" value="QLL78824.1"/>
    <property type="molecule type" value="Genomic_DNA"/>
</dbReference>
<dbReference type="Pfam" id="PF03793">
    <property type="entry name" value="PASTA"/>
    <property type="match status" value="2"/>
</dbReference>
<dbReference type="SUPFAM" id="SSF54184">
    <property type="entry name" value="Penicillin-binding protein 2x (pbp-2x), c-terminal domain"/>
    <property type="match status" value="2"/>
</dbReference>